<dbReference type="PANTHER" id="PTHR11808">
    <property type="entry name" value="TRANS-SULFURATION ENZYME FAMILY MEMBER"/>
    <property type="match status" value="1"/>
</dbReference>
<dbReference type="GO" id="GO:0004123">
    <property type="term" value="F:cystathionine gamma-lyase activity"/>
    <property type="evidence" value="ECO:0007669"/>
    <property type="project" value="TreeGrafter"/>
</dbReference>
<dbReference type="NCBIfam" id="NF005810">
    <property type="entry name" value="PRK07671.1"/>
    <property type="match status" value="1"/>
</dbReference>
<dbReference type="AlphaFoldDB" id="A0A4R1AV69"/>
<dbReference type="CDD" id="cd00614">
    <property type="entry name" value="CGS_like"/>
    <property type="match status" value="1"/>
</dbReference>
<proteinExistence type="inferred from homology"/>
<reference evidence="6 7" key="1">
    <citation type="submission" date="2019-03" db="EMBL/GenBank/DDBJ databases">
        <authorList>
            <person name="Jensen L."/>
            <person name="Storgaard J."/>
            <person name="Sulaj E."/>
            <person name="Schramm A."/>
            <person name="Marshall I.P.G."/>
        </authorList>
    </citation>
    <scope>NUCLEOTIDE SEQUENCE [LARGE SCALE GENOMIC DNA]</scope>
    <source>
        <strain evidence="6 7">2017H2G3</strain>
    </source>
</reference>
<dbReference type="GO" id="GO:0019343">
    <property type="term" value="P:cysteine biosynthetic process via cystathionine"/>
    <property type="evidence" value="ECO:0007669"/>
    <property type="project" value="TreeGrafter"/>
</dbReference>
<dbReference type="FunFam" id="3.40.640.10:FF:000009">
    <property type="entry name" value="Cystathionine gamma-synthase homolog"/>
    <property type="match status" value="1"/>
</dbReference>
<dbReference type="GO" id="GO:0005737">
    <property type="term" value="C:cytoplasm"/>
    <property type="evidence" value="ECO:0007669"/>
    <property type="project" value="TreeGrafter"/>
</dbReference>
<keyword evidence="3 4" id="KW-0663">Pyridoxal phosphate</keyword>
<dbReference type="InterPro" id="IPR054542">
    <property type="entry name" value="Cys_met_metab_PP"/>
</dbReference>
<evidence type="ECO:0000313" key="6">
    <source>
        <dbReference type="EMBL" id="TCJ04254.1"/>
    </source>
</evidence>
<dbReference type="InterPro" id="IPR015422">
    <property type="entry name" value="PyrdxlP-dep_Trfase_small"/>
</dbReference>
<organism evidence="6 7">
    <name type="scientific">Cytobacillus praedii</name>
    <dbReference type="NCBI Taxonomy" id="1742358"/>
    <lineage>
        <taxon>Bacteria</taxon>
        <taxon>Bacillati</taxon>
        <taxon>Bacillota</taxon>
        <taxon>Bacilli</taxon>
        <taxon>Bacillales</taxon>
        <taxon>Bacillaceae</taxon>
        <taxon>Cytobacillus</taxon>
    </lineage>
</organism>
<dbReference type="STRING" id="1742358.GCA_001439605_02220"/>
<dbReference type="PIRSF" id="PIRSF001434">
    <property type="entry name" value="CGS"/>
    <property type="match status" value="1"/>
</dbReference>
<feature type="modified residue" description="N6-(pyridoxal phosphate)lysine" evidence="4">
    <location>
        <position position="195"/>
    </location>
</feature>
<evidence type="ECO:0000313" key="7">
    <source>
        <dbReference type="Proteomes" id="UP000293846"/>
    </source>
</evidence>
<name>A0A4R1AV69_9BACI</name>
<dbReference type="SUPFAM" id="SSF53383">
    <property type="entry name" value="PLP-dependent transferases"/>
    <property type="match status" value="1"/>
</dbReference>
<comment type="caution">
    <text evidence="6">The sequence shown here is derived from an EMBL/GenBank/DDBJ whole genome shotgun (WGS) entry which is preliminary data.</text>
</comment>
<dbReference type="GO" id="GO:0030170">
    <property type="term" value="F:pyridoxal phosphate binding"/>
    <property type="evidence" value="ECO:0007669"/>
    <property type="project" value="InterPro"/>
</dbReference>
<accession>A0A4R1AV69</accession>
<dbReference type="Proteomes" id="UP000293846">
    <property type="component" value="Unassembled WGS sequence"/>
</dbReference>
<dbReference type="EMBL" id="SJTH01000010">
    <property type="protein sequence ID" value="TCJ04254.1"/>
    <property type="molecule type" value="Genomic_DNA"/>
</dbReference>
<evidence type="ECO:0000256" key="1">
    <source>
        <dbReference type="ARBA" id="ARBA00001933"/>
    </source>
</evidence>
<dbReference type="RefSeq" id="WP_057764873.1">
    <property type="nucleotide sequence ID" value="NZ_CP183326.1"/>
</dbReference>
<dbReference type="PROSITE" id="PS00868">
    <property type="entry name" value="CYS_MET_METAB_PP"/>
    <property type="match status" value="1"/>
</dbReference>
<evidence type="ECO:0000256" key="4">
    <source>
        <dbReference type="PIRSR" id="PIRSR001434-2"/>
    </source>
</evidence>
<dbReference type="PANTHER" id="PTHR11808:SF15">
    <property type="entry name" value="CYSTATHIONINE GAMMA-LYASE"/>
    <property type="match status" value="1"/>
</dbReference>
<comment type="cofactor">
    <cofactor evidence="1 5">
        <name>pyridoxal 5'-phosphate</name>
        <dbReference type="ChEBI" id="CHEBI:597326"/>
    </cofactor>
</comment>
<dbReference type="FunFam" id="3.90.1150.10:FF:000008">
    <property type="entry name" value="Cystathionine gamma-synthase"/>
    <property type="match status" value="1"/>
</dbReference>
<dbReference type="Pfam" id="PF01053">
    <property type="entry name" value="Cys_Met_Meta_PP"/>
    <property type="match status" value="1"/>
</dbReference>
<evidence type="ECO:0000256" key="3">
    <source>
        <dbReference type="ARBA" id="ARBA00022898"/>
    </source>
</evidence>
<evidence type="ECO:0000256" key="5">
    <source>
        <dbReference type="RuleBase" id="RU362118"/>
    </source>
</evidence>
<keyword evidence="6" id="KW-0456">Lyase</keyword>
<dbReference type="InterPro" id="IPR015424">
    <property type="entry name" value="PyrdxlP-dep_Trfase"/>
</dbReference>
<comment type="similarity">
    <text evidence="2 5">Belongs to the trans-sulfuration enzymes family.</text>
</comment>
<gene>
    <name evidence="6" type="ORF">E0Y62_10895</name>
</gene>
<evidence type="ECO:0000256" key="2">
    <source>
        <dbReference type="ARBA" id="ARBA00009077"/>
    </source>
</evidence>
<keyword evidence="7" id="KW-1185">Reference proteome</keyword>
<dbReference type="Gene3D" id="3.40.640.10">
    <property type="entry name" value="Type I PLP-dependent aspartate aminotransferase-like (Major domain)"/>
    <property type="match status" value="1"/>
</dbReference>
<protein>
    <submittedName>
        <fullName evidence="6">Bifunctional cystathionine gamma-lyase/homocysteine desulfhydrase</fullName>
    </submittedName>
</protein>
<dbReference type="Gene3D" id="3.90.1150.10">
    <property type="entry name" value="Aspartate Aminotransferase, domain 1"/>
    <property type="match status" value="1"/>
</dbReference>
<dbReference type="GO" id="GO:0019346">
    <property type="term" value="P:transsulfuration"/>
    <property type="evidence" value="ECO:0007669"/>
    <property type="project" value="InterPro"/>
</dbReference>
<dbReference type="InterPro" id="IPR000277">
    <property type="entry name" value="Cys/Met-Metab_PyrdxlP-dep_enz"/>
</dbReference>
<dbReference type="InterPro" id="IPR015421">
    <property type="entry name" value="PyrdxlP-dep_Trfase_major"/>
</dbReference>
<sequence length="378" mass="41267">MRRKTKLIHGGISGDPNTGAVSVPIYQVSTYKQESVGKHKGFEYSRTGNPTRHALEELIKDLEGGNAGFAFGSGMAAITAVMMLFNSGDHVIMTDDVYGGSYRVMTKVLNRFGIESTFVDTSKLENIKAEIKPNTKALYLESPTNPLLKITDIAEAAKVAKEHQLLTIVDNTFSTPYWQTPIEFGADIVLHSATKYIGGHSDVVAGLVVVNSDELAADMHFVQNSTGGVLGPQDSWLLMRGIKTLGIRMEETESNTRAIVEFLQSHPSVTKVYYPGLETHPNHDIAKQQARGFGGMISFDVGSEENADILLKKIKYFTLAESLGAVESLISVPARMTHASIPQERRAELGITDGLVRISVGLEDVEDLIEDLQQALEN</sequence>
<dbReference type="OrthoDB" id="9803887at2"/>
<dbReference type="GO" id="GO:0003962">
    <property type="term" value="F:cystathionine gamma-synthase activity"/>
    <property type="evidence" value="ECO:0007669"/>
    <property type="project" value="TreeGrafter"/>
</dbReference>